<feature type="region of interest" description="Disordered" evidence="1">
    <location>
        <begin position="113"/>
        <end position="210"/>
    </location>
</feature>
<evidence type="ECO:0000256" key="1">
    <source>
        <dbReference type="SAM" id="MobiDB-lite"/>
    </source>
</evidence>
<organism evidence="2 3">
    <name type="scientific">Colletotrichum chrysophilum</name>
    <dbReference type="NCBI Taxonomy" id="1836956"/>
    <lineage>
        <taxon>Eukaryota</taxon>
        <taxon>Fungi</taxon>
        <taxon>Dikarya</taxon>
        <taxon>Ascomycota</taxon>
        <taxon>Pezizomycotina</taxon>
        <taxon>Sordariomycetes</taxon>
        <taxon>Hypocreomycetidae</taxon>
        <taxon>Glomerellales</taxon>
        <taxon>Glomerellaceae</taxon>
        <taxon>Colletotrichum</taxon>
        <taxon>Colletotrichum gloeosporioides species complex</taxon>
    </lineage>
</organism>
<keyword evidence="3" id="KW-1185">Reference proteome</keyword>
<dbReference type="EMBL" id="JAQOWY010000014">
    <property type="protein sequence ID" value="KAK1855948.1"/>
    <property type="molecule type" value="Genomic_DNA"/>
</dbReference>
<gene>
    <name evidence="2" type="ORF">CCHR01_01330</name>
</gene>
<protein>
    <submittedName>
        <fullName evidence="2">Uncharacterized protein</fullName>
    </submittedName>
</protein>
<dbReference type="Proteomes" id="UP001243330">
    <property type="component" value="Unassembled WGS sequence"/>
</dbReference>
<proteinExistence type="predicted"/>
<sequence length="250" mass="26988">MTGGRVLDDVDCGAGPELLVEVLRGLKVLVELGLLLEPADTEVAVVDMVPDCRVVDPEEADCDADPELPPVEIDTGMLEVLLVPEAKLDVPDVLEVLLPVEENPAKLVELLENDVEDDARGEVPDVNVENEDVNEDEDKAGDEDANENIDDDVDEIEEEIDKDNDEDDEDADDKDDDEEDDDEDNNEDDDDEVRRDEVELVGDGQDAAGGGFPYIVKYGLAPVLPHGEVGAPEQGKGQLLSAAAELLHGA</sequence>
<comment type="caution">
    <text evidence="2">The sequence shown here is derived from an EMBL/GenBank/DDBJ whole genome shotgun (WGS) entry which is preliminary data.</text>
</comment>
<accession>A0AAD9EPK6</accession>
<name>A0AAD9EPK6_9PEZI</name>
<feature type="compositionally biased region" description="Acidic residues" evidence="1">
    <location>
        <begin position="128"/>
        <end position="191"/>
    </location>
</feature>
<evidence type="ECO:0000313" key="3">
    <source>
        <dbReference type="Proteomes" id="UP001243330"/>
    </source>
</evidence>
<reference evidence="2" key="1">
    <citation type="submission" date="2023-01" db="EMBL/GenBank/DDBJ databases">
        <title>Colletotrichum chrysophilum M932 genome sequence.</title>
        <authorList>
            <person name="Baroncelli R."/>
        </authorList>
    </citation>
    <scope>NUCLEOTIDE SEQUENCE</scope>
    <source>
        <strain evidence="2">M932</strain>
    </source>
</reference>
<evidence type="ECO:0000313" key="2">
    <source>
        <dbReference type="EMBL" id="KAK1855948.1"/>
    </source>
</evidence>
<dbReference type="AlphaFoldDB" id="A0AAD9EPK6"/>